<dbReference type="Pfam" id="PF07690">
    <property type="entry name" value="MFS_1"/>
    <property type="match status" value="2"/>
</dbReference>
<feature type="transmembrane region" description="Helical" evidence="7">
    <location>
        <begin position="349"/>
        <end position="366"/>
    </location>
</feature>
<keyword evidence="4 7" id="KW-1133">Transmembrane helix</keyword>
<evidence type="ECO:0000313" key="10">
    <source>
        <dbReference type="Proteomes" id="UP001602013"/>
    </source>
</evidence>
<evidence type="ECO:0000256" key="5">
    <source>
        <dbReference type="ARBA" id="ARBA00023136"/>
    </source>
</evidence>
<dbReference type="PROSITE" id="PS00216">
    <property type="entry name" value="SUGAR_TRANSPORT_1"/>
    <property type="match status" value="1"/>
</dbReference>
<keyword evidence="10" id="KW-1185">Reference proteome</keyword>
<dbReference type="PROSITE" id="PS50850">
    <property type="entry name" value="MFS"/>
    <property type="match status" value="1"/>
</dbReference>
<keyword evidence="5 7" id="KW-0472">Membrane</keyword>
<dbReference type="InterPro" id="IPR020846">
    <property type="entry name" value="MFS_dom"/>
</dbReference>
<feature type="transmembrane region" description="Helical" evidence="7">
    <location>
        <begin position="75"/>
        <end position="99"/>
    </location>
</feature>
<feature type="transmembrane region" description="Helical" evidence="7">
    <location>
        <begin position="325"/>
        <end position="343"/>
    </location>
</feature>
<dbReference type="Proteomes" id="UP001602013">
    <property type="component" value="Unassembled WGS sequence"/>
</dbReference>
<dbReference type="SUPFAM" id="SSF103473">
    <property type="entry name" value="MFS general substrate transporter"/>
    <property type="match status" value="1"/>
</dbReference>
<feature type="transmembrane region" description="Helical" evidence="7">
    <location>
        <begin position="36"/>
        <end position="55"/>
    </location>
</feature>
<protein>
    <submittedName>
        <fullName evidence="9">MFS transporter</fullName>
    </submittedName>
</protein>
<comment type="subcellular location">
    <subcellularLocation>
        <location evidence="1">Cell membrane</location>
        <topology evidence="1">Multi-pass membrane protein</topology>
    </subcellularLocation>
</comment>
<feature type="transmembrane region" description="Helical" evidence="7">
    <location>
        <begin position="170"/>
        <end position="193"/>
    </location>
</feature>
<evidence type="ECO:0000256" key="4">
    <source>
        <dbReference type="ARBA" id="ARBA00022989"/>
    </source>
</evidence>
<dbReference type="PRINTS" id="PR01035">
    <property type="entry name" value="TCRTETA"/>
</dbReference>
<dbReference type="PANTHER" id="PTHR23528:SF1">
    <property type="entry name" value="MAJOR FACILITATOR SUPERFAMILY (MFS) PROFILE DOMAIN-CONTAINING PROTEIN"/>
    <property type="match status" value="1"/>
</dbReference>
<feature type="transmembrane region" description="Helical" evidence="7">
    <location>
        <begin position="293"/>
        <end position="313"/>
    </location>
</feature>
<dbReference type="EMBL" id="JBIASD010000031">
    <property type="protein sequence ID" value="MFF3670482.1"/>
    <property type="molecule type" value="Genomic_DNA"/>
</dbReference>
<proteinExistence type="inferred from homology"/>
<dbReference type="RefSeq" id="WP_387416704.1">
    <property type="nucleotide sequence ID" value="NZ_JBIASD010000031.1"/>
</dbReference>
<feature type="transmembrane region" description="Helical" evidence="7">
    <location>
        <begin position="387"/>
        <end position="407"/>
    </location>
</feature>
<organism evidence="9 10">
    <name type="scientific">Microtetraspora malaysiensis</name>
    <dbReference type="NCBI Taxonomy" id="161358"/>
    <lineage>
        <taxon>Bacteria</taxon>
        <taxon>Bacillati</taxon>
        <taxon>Actinomycetota</taxon>
        <taxon>Actinomycetes</taxon>
        <taxon>Streptosporangiales</taxon>
        <taxon>Streptosporangiaceae</taxon>
        <taxon>Microtetraspora</taxon>
    </lineage>
</organism>
<dbReference type="InterPro" id="IPR011701">
    <property type="entry name" value="MFS"/>
</dbReference>
<comment type="similarity">
    <text evidence="2">Belongs to the major facilitator superfamily. TCR/Tet family.</text>
</comment>
<name>A0ABW6T090_9ACTN</name>
<feature type="transmembrane region" description="Helical" evidence="7">
    <location>
        <begin position="413"/>
        <end position="432"/>
    </location>
</feature>
<feature type="transmembrane region" description="Helical" evidence="7">
    <location>
        <begin position="111"/>
        <end position="129"/>
    </location>
</feature>
<dbReference type="InterPro" id="IPR001958">
    <property type="entry name" value="Tet-R_TetA/multi-R_MdtG-like"/>
</dbReference>
<evidence type="ECO:0000256" key="3">
    <source>
        <dbReference type="ARBA" id="ARBA00022692"/>
    </source>
</evidence>
<dbReference type="InterPro" id="IPR005829">
    <property type="entry name" value="Sugar_transporter_CS"/>
</dbReference>
<reference evidence="9 10" key="1">
    <citation type="submission" date="2024-10" db="EMBL/GenBank/DDBJ databases">
        <title>The Natural Products Discovery Center: Release of the First 8490 Sequenced Strains for Exploring Actinobacteria Biosynthetic Diversity.</title>
        <authorList>
            <person name="Kalkreuter E."/>
            <person name="Kautsar S.A."/>
            <person name="Yang D."/>
            <person name="Bader C.D."/>
            <person name="Teijaro C.N."/>
            <person name="Fluegel L."/>
            <person name="Davis C.M."/>
            <person name="Simpson J.R."/>
            <person name="Lauterbach L."/>
            <person name="Steele A.D."/>
            <person name="Gui C."/>
            <person name="Meng S."/>
            <person name="Li G."/>
            <person name="Viehrig K."/>
            <person name="Ye F."/>
            <person name="Su P."/>
            <person name="Kiefer A.F."/>
            <person name="Nichols A."/>
            <person name="Cepeda A.J."/>
            <person name="Yan W."/>
            <person name="Fan B."/>
            <person name="Jiang Y."/>
            <person name="Adhikari A."/>
            <person name="Zheng C.-J."/>
            <person name="Schuster L."/>
            <person name="Cowan T.M."/>
            <person name="Smanski M.J."/>
            <person name="Chevrette M.G."/>
            <person name="De Carvalho L.P.S."/>
            <person name="Shen B."/>
        </authorList>
    </citation>
    <scope>NUCLEOTIDE SEQUENCE [LARGE SCALE GENOMIC DNA]</scope>
    <source>
        <strain evidence="9 10">NPDC002173</strain>
    </source>
</reference>
<evidence type="ECO:0000256" key="7">
    <source>
        <dbReference type="SAM" id="Phobius"/>
    </source>
</evidence>
<evidence type="ECO:0000256" key="6">
    <source>
        <dbReference type="SAM" id="MobiDB-lite"/>
    </source>
</evidence>
<gene>
    <name evidence="9" type="ORF">ACFYXI_33340</name>
</gene>
<evidence type="ECO:0000256" key="1">
    <source>
        <dbReference type="ARBA" id="ARBA00004651"/>
    </source>
</evidence>
<keyword evidence="3 7" id="KW-0812">Transmembrane</keyword>
<feature type="compositionally biased region" description="Gly residues" evidence="6">
    <location>
        <begin position="10"/>
        <end position="21"/>
    </location>
</feature>
<dbReference type="Gene3D" id="1.20.1250.20">
    <property type="entry name" value="MFS general substrate transporter like domains"/>
    <property type="match status" value="2"/>
</dbReference>
<feature type="region of interest" description="Disordered" evidence="6">
    <location>
        <begin position="1"/>
        <end position="29"/>
    </location>
</feature>
<sequence length="438" mass="45091">MADRRTTPGSGTGRDAGGDAEGGATVPGEPARKVSVGWMSLLAMVQMGIVMASTTGGQILLPSHVERIDPLHKEASLAVVFAAGAVFTAVANPVFGALSDRTVGRFGRRRPWIVAGVLLCAASLVFLGGQNSLGGLVAGWCLAQLSFTAMMATAVATVPDQVPIPQRGKVSALAGVGQLTGPLLGGLVVTMAVTGLFPGYVAVAALVLLTVLPFGLFTREAPIARSPGRGFDPRAFVTGFWISPRRHPDFAWAWLSRFLINLTLSMGIGYLLFFLRDAVRYERLFPGSTAEQGVLVLVTVFTLSSVAPGLIAGWLSDRIGRRRPVVFVGGLTMGASALVLTILTSWPAAIAAAALLGAGTGMFASVDQAMVTQLLPAATDRAKDLGVVSLANSAASVLGPVIAAPLVTSAGGYPLMYGVAAASAACGAVLVWKIRGVR</sequence>
<evidence type="ECO:0000256" key="2">
    <source>
        <dbReference type="ARBA" id="ARBA00007520"/>
    </source>
</evidence>
<evidence type="ECO:0000313" key="9">
    <source>
        <dbReference type="EMBL" id="MFF3670482.1"/>
    </source>
</evidence>
<feature type="domain" description="Major facilitator superfamily (MFS) profile" evidence="8">
    <location>
        <begin position="32"/>
        <end position="438"/>
    </location>
</feature>
<comment type="caution">
    <text evidence="9">The sequence shown here is derived from an EMBL/GenBank/DDBJ whole genome shotgun (WGS) entry which is preliminary data.</text>
</comment>
<accession>A0ABW6T090</accession>
<dbReference type="PANTHER" id="PTHR23528">
    <property type="match status" value="1"/>
</dbReference>
<feature type="transmembrane region" description="Helical" evidence="7">
    <location>
        <begin position="135"/>
        <end position="158"/>
    </location>
</feature>
<feature type="transmembrane region" description="Helical" evidence="7">
    <location>
        <begin position="199"/>
        <end position="217"/>
    </location>
</feature>
<evidence type="ECO:0000259" key="8">
    <source>
        <dbReference type="PROSITE" id="PS50850"/>
    </source>
</evidence>
<feature type="transmembrane region" description="Helical" evidence="7">
    <location>
        <begin position="250"/>
        <end position="273"/>
    </location>
</feature>
<dbReference type="InterPro" id="IPR036259">
    <property type="entry name" value="MFS_trans_sf"/>
</dbReference>